<keyword evidence="1" id="KW-1133">Transmembrane helix</keyword>
<sequence length="109" mass="11693">MRDERSTAPARREELLSLLSTSGTLAGLCITVVAFMNTFDKSRSDVSIADDAFAICAAVFLLCIYVSFWALKSGTSRVAGLLVTVADTLFLIALTGMTLAAFIMVYTIV</sequence>
<dbReference type="STRING" id="489703.SAMN04488038_11150"/>
<feature type="transmembrane region" description="Helical" evidence="1">
    <location>
        <begin position="78"/>
        <end position="108"/>
    </location>
</feature>
<keyword evidence="1" id="KW-0472">Membrane</keyword>
<evidence type="ECO:0000256" key="1">
    <source>
        <dbReference type="SAM" id="Phobius"/>
    </source>
</evidence>
<feature type="transmembrane region" description="Helical" evidence="1">
    <location>
        <begin position="52"/>
        <end position="71"/>
    </location>
</feature>
<name>A0A1H9J7U7_9GAMM</name>
<feature type="transmembrane region" description="Helical" evidence="1">
    <location>
        <begin position="15"/>
        <end position="36"/>
    </location>
</feature>
<dbReference type="Proteomes" id="UP000199233">
    <property type="component" value="Unassembled WGS sequence"/>
</dbReference>
<dbReference type="RefSeq" id="WP_093287471.1">
    <property type="nucleotide sequence ID" value="NZ_FOFS01000011.1"/>
</dbReference>
<proteinExistence type="predicted"/>
<evidence type="ECO:0000313" key="2">
    <source>
        <dbReference type="EMBL" id="SEQ82866.1"/>
    </source>
</evidence>
<evidence type="ECO:0000313" key="3">
    <source>
        <dbReference type="Proteomes" id="UP000199233"/>
    </source>
</evidence>
<dbReference type="EMBL" id="FOFS01000011">
    <property type="protein sequence ID" value="SEQ82866.1"/>
    <property type="molecule type" value="Genomic_DNA"/>
</dbReference>
<keyword evidence="3" id="KW-1185">Reference proteome</keyword>
<accession>A0A1H9J7U7</accession>
<protein>
    <submittedName>
        <fullName evidence="2">Uncharacterized protein</fullName>
    </submittedName>
</protein>
<dbReference type="OrthoDB" id="7062477at2"/>
<keyword evidence="1" id="KW-0812">Transmembrane</keyword>
<reference evidence="2 3" key="1">
    <citation type="submission" date="2016-10" db="EMBL/GenBank/DDBJ databases">
        <authorList>
            <person name="de Groot N.N."/>
        </authorList>
    </citation>
    <scope>NUCLEOTIDE SEQUENCE [LARGE SCALE GENOMIC DNA]</scope>
    <source>
        <strain evidence="2 3">DSM 25927</strain>
    </source>
</reference>
<organism evidence="2 3">
    <name type="scientific">Solimonas aquatica</name>
    <dbReference type="NCBI Taxonomy" id="489703"/>
    <lineage>
        <taxon>Bacteria</taxon>
        <taxon>Pseudomonadati</taxon>
        <taxon>Pseudomonadota</taxon>
        <taxon>Gammaproteobacteria</taxon>
        <taxon>Nevskiales</taxon>
        <taxon>Nevskiaceae</taxon>
        <taxon>Solimonas</taxon>
    </lineage>
</organism>
<gene>
    <name evidence="2" type="ORF">SAMN04488038_11150</name>
</gene>
<dbReference type="AlphaFoldDB" id="A0A1H9J7U7"/>